<dbReference type="AlphaFoldDB" id="A0A9X1NWF4"/>
<reference evidence="1" key="1">
    <citation type="submission" date="2021-12" db="EMBL/GenBank/DDBJ databases">
        <authorList>
            <person name="Li Y."/>
        </authorList>
    </citation>
    <scope>NUCLEOTIDE SEQUENCE</scope>
    <source>
        <strain evidence="1">DKSPLA3</strain>
    </source>
</reference>
<evidence type="ECO:0000313" key="2">
    <source>
        <dbReference type="Proteomes" id="UP001139089"/>
    </source>
</evidence>
<evidence type="ECO:0000313" key="1">
    <source>
        <dbReference type="EMBL" id="MCD7111134.1"/>
    </source>
</evidence>
<keyword evidence="2" id="KW-1185">Reference proteome</keyword>
<sequence>MHKQIVEIAGEAVGALMPHARGLRFMAVKFHVWPLDGKVYADPATAREAVTAHIAATRKAMADRVH</sequence>
<dbReference type="EMBL" id="JAJOZR010000013">
    <property type="protein sequence ID" value="MCD7111134.1"/>
    <property type="molecule type" value="Genomic_DNA"/>
</dbReference>
<gene>
    <name evidence="1" type="ORF">LRX75_19030</name>
</gene>
<organism evidence="1 2">
    <name type="scientific">Rhizobium quercicola</name>
    <dbReference type="NCBI Taxonomy" id="2901226"/>
    <lineage>
        <taxon>Bacteria</taxon>
        <taxon>Pseudomonadati</taxon>
        <taxon>Pseudomonadota</taxon>
        <taxon>Alphaproteobacteria</taxon>
        <taxon>Hyphomicrobiales</taxon>
        <taxon>Rhizobiaceae</taxon>
        <taxon>Rhizobium/Agrobacterium group</taxon>
        <taxon>Rhizobium</taxon>
    </lineage>
</organism>
<proteinExistence type="predicted"/>
<comment type="caution">
    <text evidence="1">The sequence shown here is derived from an EMBL/GenBank/DDBJ whole genome shotgun (WGS) entry which is preliminary data.</text>
</comment>
<dbReference type="Proteomes" id="UP001139089">
    <property type="component" value="Unassembled WGS sequence"/>
</dbReference>
<protein>
    <submittedName>
        <fullName evidence="1">Uncharacterized protein</fullName>
    </submittedName>
</protein>
<name>A0A9X1NWF4_9HYPH</name>
<accession>A0A9X1NWF4</accession>
<dbReference type="RefSeq" id="WP_231816239.1">
    <property type="nucleotide sequence ID" value="NZ_JAJOZR010000013.1"/>
</dbReference>